<dbReference type="InterPro" id="IPR006115">
    <property type="entry name" value="6PGDH_NADP-bd"/>
</dbReference>
<dbReference type="NCBIfam" id="NF008592">
    <property type="entry name" value="PRK11559.1"/>
    <property type="match status" value="1"/>
</dbReference>
<dbReference type="AlphaFoldDB" id="A0A6I5ZUR2"/>
<gene>
    <name evidence="7" type="primary">garR_2</name>
    <name evidence="7" type="ORF">MGLY_25290</name>
</gene>
<dbReference type="PANTHER" id="PTHR43060:SF3">
    <property type="entry name" value="2-HYDROXY-3-OXOPROPIONATE REDUCTASE"/>
    <property type="match status" value="1"/>
</dbReference>
<feature type="domain" description="3-hydroxyisobutyrate dehydrogenase-like NAD-binding" evidence="6">
    <location>
        <begin position="165"/>
        <end position="285"/>
    </location>
</feature>
<dbReference type="InterPro" id="IPR002204">
    <property type="entry name" value="3-OH-isobutyrate_DH-rel_CS"/>
</dbReference>
<evidence type="ECO:0000256" key="1">
    <source>
        <dbReference type="ARBA" id="ARBA00009080"/>
    </source>
</evidence>
<accession>A0A6I5ZUR2</accession>
<dbReference type="OrthoDB" id="9786703at2"/>
<dbReference type="SUPFAM" id="SSF51735">
    <property type="entry name" value="NAD(P)-binding Rossmann-fold domains"/>
    <property type="match status" value="1"/>
</dbReference>
<dbReference type="GO" id="GO:0046395">
    <property type="term" value="P:carboxylic acid catabolic process"/>
    <property type="evidence" value="ECO:0007669"/>
    <property type="project" value="UniProtKB-ARBA"/>
</dbReference>
<dbReference type="NCBIfam" id="TIGR01505">
    <property type="entry name" value="tartro_sem_red"/>
    <property type="match status" value="1"/>
</dbReference>
<dbReference type="GO" id="GO:0046487">
    <property type="term" value="P:glyoxylate metabolic process"/>
    <property type="evidence" value="ECO:0007669"/>
    <property type="project" value="InterPro"/>
</dbReference>
<dbReference type="InterPro" id="IPR006398">
    <property type="entry name" value="Tartro_sem_red"/>
</dbReference>
<dbReference type="Proteomes" id="UP000425916">
    <property type="component" value="Chromosome"/>
</dbReference>
<sequence length="297" mass="31486">MKDIGFIGLGIMGKPMAKNLLRAGYRLVVYNRTASKMEEVVAAGAQPAQSNREVAEKSEVIITMLPNSPEVKEVVLGPNGVLEGARPGSIIIDMSSIAPLVTMEIAKIAQAKGVRMLDAPVSGGEPAAIQGTLSIMVGGPEEDFQACYDILRAMGSSVVRVGPIGFGNLAKLANQIIVAINIAAMAEAFTLACKAGLEPAVLYEAIKGGLAGSKVLDAKAPLVMNRKFDPGFRINLHIKDLTNVLETSHQLGVPMPLTSSVLEMMHAMKVDGHGDEDHGALAKFYEKLAQTEIKTRQ</sequence>
<evidence type="ECO:0000256" key="4">
    <source>
        <dbReference type="PIRSR" id="PIRSR000103-1"/>
    </source>
</evidence>
<evidence type="ECO:0000313" key="8">
    <source>
        <dbReference type="Proteomes" id="UP000425916"/>
    </source>
</evidence>
<feature type="domain" description="6-phosphogluconate dehydrogenase NADP-binding" evidence="5">
    <location>
        <begin position="3"/>
        <end position="162"/>
    </location>
</feature>
<keyword evidence="3" id="KW-0520">NAD</keyword>
<dbReference type="Gene3D" id="3.40.50.720">
    <property type="entry name" value="NAD(P)-binding Rossmann-like Domain"/>
    <property type="match status" value="1"/>
</dbReference>
<protein>
    <submittedName>
        <fullName evidence="7">2-hydroxy-3-oxopropionate reductase</fullName>
        <ecNumber evidence="7">1.1.1.60</ecNumber>
    </submittedName>
</protein>
<dbReference type="FunFam" id="3.40.50.720:FF:000071">
    <property type="entry name" value="2-hydroxy-3-oxopropionate reductase"/>
    <property type="match status" value="1"/>
</dbReference>
<reference evidence="7 8" key="1">
    <citation type="submission" date="2019-11" db="EMBL/GenBank/DDBJ databases">
        <title>Genome sequence of Moorella glycerini DSM11254.</title>
        <authorList>
            <person name="Poehlein A."/>
            <person name="Boeer T."/>
            <person name="Daniel R."/>
        </authorList>
    </citation>
    <scope>NUCLEOTIDE SEQUENCE [LARGE SCALE GENOMIC DNA]</scope>
    <source>
        <strain evidence="7 8">DSM 11254</strain>
    </source>
</reference>
<dbReference type="InterPro" id="IPR029154">
    <property type="entry name" value="HIBADH-like_NADP-bd"/>
</dbReference>
<dbReference type="EMBL" id="CP046244">
    <property type="protein sequence ID" value="QGP93131.1"/>
    <property type="molecule type" value="Genomic_DNA"/>
</dbReference>
<keyword evidence="8" id="KW-1185">Reference proteome</keyword>
<dbReference type="Pfam" id="PF14833">
    <property type="entry name" value="NAD_binding_11"/>
    <property type="match status" value="1"/>
</dbReference>
<dbReference type="PIRSF" id="PIRSF000103">
    <property type="entry name" value="HIBADH"/>
    <property type="match status" value="1"/>
</dbReference>
<evidence type="ECO:0000259" key="6">
    <source>
        <dbReference type="Pfam" id="PF14833"/>
    </source>
</evidence>
<dbReference type="GO" id="GO:0050661">
    <property type="term" value="F:NADP binding"/>
    <property type="evidence" value="ECO:0007669"/>
    <property type="project" value="InterPro"/>
</dbReference>
<evidence type="ECO:0000256" key="3">
    <source>
        <dbReference type="ARBA" id="ARBA00023027"/>
    </source>
</evidence>
<evidence type="ECO:0000313" key="7">
    <source>
        <dbReference type="EMBL" id="QGP93131.1"/>
    </source>
</evidence>
<dbReference type="RefSeq" id="WP_156274347.1">
    <property type="nucleotide sequence ID" value="NZ_CP046244.1"/>
</dbReference>
<dbReference type="PROSITE" id="PS00895">
    <property type="entry name" value="3_HYDROXYISOBUT_DH"/>
    <property type="match status" value="1"/>
</dbReference>
<dbReference type="EC" id="1.1.1.60" evidence="7"/>
<feature type="active site" evidence="4">
    <location>
        <position position="171"/>
    </location>
</feature>
<dbReference type="InterPro" id="IPR013328">
    <property type="entry name" value="6PGD_dom2"/>
</dbReference>
<keyword evidence="2 7" id="KW-0560">Oxidoreductase</keyword>
<evidence type="ECO:0000256" key="2">
    <source>
        <dbReference type="ARBA" id="ARBA00023002"/>
    </source>
</evidence>
<dbReference type="PANTHER" id="PTHR43060">
    <property type="entry name" value="3-HYDROXYISOBUTYRATE DEHYDROGENASE-LIKE 1, MITOCHONDRIAL-RELATED"/>
    <property type="match status" value="1"/>
</dbReference>
<dbReference type="Pfam" id="PF03446">
    <property type="entry name" value="NAD_binding_2"/>
    <property type="match status" value="1"/>
</dbReference>
<dbReference type="Gene3D" id="1.10.1040.10">
    <property type="entry name" value="N-(1-d-carboxylethyl)-l-norvaline Dehydrogenase, domain 2"/>
    <property type="match status" value="1"/>
</dbReference>
<dbReference type="GO" id="GO:0008679">
    <property type="term" value="F:2-hydroxy-3-oxopropionate reductase activity"/>
    <property type="evidence" value="ECO:0007669"/>
    <property type="project" value="UniProtKB-EC"/>
</dbReference>
<dbReference type="SUPFAM" id="SSF48179">
    <property type="entry name" value="6-phosphogluconate dehydrogenase C-terminal domain-like"/>
    <property type="match status" value="1"/>
</dbReference>
<dbReference type="InterPro" id="IPR036291">
    <property type="entry name" value="NAD(P)-bd_dom_sf"/>
</dbReference>
<dbReference type="InterPro" id="IPR008927">
    <property type="entry name" value="6-PGluconate_DH-like_C_sf"/>
</dbReference>
<comment type="similarity">
    <text evidence="1">Belongs to the HIBADH-related family.</text>
</comment>
<name>A0A6I5ZUR2_9FIRM</name>
<dbReference type="InterPro" id="IPR015815">
    <property type="entry name" value="HIBADH-related"/>
</dbReference>
<evidence type="ECO:0000259" key="5">
    <source>
        <dbReference type="Pfam" id="PF03446"/>
    </source>
</evidence>
<organism evidence="7 8">
    <name type="scientific">Neomoorella glycerini</name>
    <dbReference type="NCBI Taxonomy" id="55779"/>
    <lineage>
        <taxon>Bacteria</taxon>
        <taxon>Bacillati</taxon>
        <taxon>Bacillota</taxon>
        <taxon>Clostridia</taxon>
        <taxon>Neomoorellales</taxon>
        <taxon>Neomoorellaceae</taxon>
        <taxon>Neomoorella</taxon>
    </lineage>
</organism>
<proteinExistence type="inferred from homology"/>
<dbReference type="GO" id="GO:0051287">
    <property type="term" value="F:NAD binding"/>
    <property type="evidence" value="ECO:0007669"/>
    <property type="project" value="InterPro"/>
</dbReference>